<dbReference type="RefSeq" id="WP_181740756.1">
    <property type="nucleotide sequence ID" value="NZ_JACEOL010000035.1"/>
</dbReference>
<comment type="caution">
    <text evidence="1">The sequence shown here is derived from an EMBL/GenBank/DDBJ whole genome shotgun (WGS) entry which is preliminary data.</text>
</comment>
<sequence>MTQQYPARISDGFFIKCGGRTASAVAGPNGIGAMVAPLVGLFLYDIDPARLYELCLLLIFAWQSSYM</sequence>
<name>A0A7W1XT59_9BACL</name>
<protein>
    <submittedName>
        <fullName evidence="1">Uncharacterized protein</fullName>
    </submittedName>
</protein>
<dbReference type="Proteomes" id="UP000538292">
    <property type="component" value="Unassembled WGS sequence"/>
</dbReference>
<proteinExistence type="predicted"/>
<keyword evidence="2" id="KW-1185">Reference proteome</keyword>
<reference evidence="1 2" key="1">
    <citation type="submission" date="2020-07" db="EMBL/GenBank/DDBJ databases">
        <title>Thermoactinomyces phylogeny.</title>
        <authorList>
            <person name="Dunlap C."/>
        </authorList>
    </citation>
    <scope>NUCLEOTIDE SEQUENCE [LARGE SCALE GENOMIC DNA]</scope>
    <source>
        <strain evidence="1 2">AMNI-1</strain>
    </source>
</reference>
<dbReference type="EMBL" id="JACEOL010000035">
    <property type="protein sequence ID" value="MBA4602823.1"/>
    <property type="molecule type" value="Genomic_DNA"/>
</dbReference>
<gene>
    <name evidence="1" type="ORF">H2C83_10950</name>
</gene>
<evidence type="ECO:0000313" key="2">
    <source>
        <dbReference type="Proteomes" id="UP000538292"/>
    </source>
</evidence>
<dbReference type="AlphaFoldDB" id="A0A7W1XT59"/>
<accession>A0A7W1XT59</accession>
<evidence type="ECO:0000313" key="1">
    <source>
        <dbReference type="EMBL" id="MBA4602823.1"/>
    </source>
</evidence>
<organism evidence="1 2">
    <name type="scientific">Thermoactinomyces mirandus</name>
    <dbReference type="NCBI Taxonomy" id="2756294"/>
    <lineage>
        <taxon>Bacteria</taxon>
        <taxon>Bacillati</taxon>
        <taxon>Bacillota</taxon>
        <taxon>Bacilli</taxon>
        <taxon>Bacillales</taxon>
        <taxon>Thermoactinomycetaceae</taxon>
        <taxon>Thermoactinomyces</taxon>
    </lineage>
</organism>